<keyword evidence="27" id="KW-0539">Nucleus</keyword>
<evidence type="ECO:0000256" key="33">
    <source>
        <dbReference type="ARBA" id="ARBA00049280"/>
    </source>
</evidence>
<dbReference type="InterPro" id="IPR011009">
    <property type="entry name" value="Kinase-like_dom_sf"/>
</dbReference>
<dbReference type="EC" id="2.7.11.23" evidence="8"/>
<keyword evidence="13" id="KW-0808">Transferase</keyword>
<comment type="subcellular location">
    <subcellularLocation>
        <location evidence="4">Cytoplasm</location>
        <location evidence="4">Cytoskeleton</location>
    </subcellularLocation>
    <subcellularLocation>
        <location evidence="3">Membrane</location>
        <topology evidence="3">Multi-pass membrane protein</topology>
    </subcellularLocation>
    <subcellularLocation>
        <location evidence="2">Nucleus</location>
    </subcellularLocation>
</comment>
<keyword evidence="14 35" id="KW-0812">Transmembrane</keyword>
<dbReference type="GO" id="GO:0022857">
    <property type="term" value="F:transmembrane transporter activity"/>
    <property type="evidence" value="ECO:0007669"/>
    <property type="project" value="InterPro"/>
</dbReference>
<dbReference type="Gene3D" id="1.10.510.10">
    <property type="entry name" value="Transferase(Phosphotransferase) domain 1"/>
    <property type="match status" value="1"/>
</dbReference>
<feature type="transmembrane region" description="Helical" evidence="35">
    <location>
        <begin position="439"/>
        <end position="458"/>
    </location>
</feature>
<dbReference type="SUPFAM" id="SSF103473">
    <property type="entry name" value="MFS general substrate transporter"/>
    <property type="match status" value="1"/>
</dbReference>
<feature type="transmembrane region" description="Helical" evidence="35">
    <location>
        <begin position="339"/>
        <end position="362"/>
    </location>
</feature>
<dbReference type="FunFam" id="3.30.200.20:FF:000426">
    <property type="entry name" value="Serine/threonine-protein kinase ssn3"/>
    <property type="match status" value="1"/>
</dbReference>
<dbReference type="GO" id="GO:0034314">
    <property type="term" value="P:Arp2/3 complex-mediated actin nucleation"/>
    <property type="evidence" value="ECO:0007669"/>
    <property type="project" value="UniProtKB-ARBA"/>
</dbReference>
<evidence type="ECO:0000256" key="16">
    <source>
        <dbReference type="ARBA" id="ARBA00022741"/>
    </source>
</evidence>
<feature type="transmembrane region" description="Helical" evidence="35">
    <location>
        <begin position="309"/>
        <end position="333"/>
    </location>
</feature>
<evidence type="ECO:0000256" key="17">
    <source>
        <dbReference type="ARBA" id="ARBA00022777"/>
    </source>
</evidence>
<dbReference type="FunFam" id="3.90.640.10:FF:000005">
    <property type="entry name" value="Actin-related protein 2"/>
    <property type="match status" value="1"/>
</dbReference>
<dbReference type="SUPFAM" id="SSF56112">
    <property type="entry name" value="Protein kinase-like (PK-like)"/>
    <property type="match status" value="1"/>
</dbReference>
<dbReference type="InterPro" id="IPR000719">
    <property type="entry name" value="Prot_kinase_dom"/>
</dbReference>
<evidence type="ECO:0000256" key="12">
    <source>
        <dbReference type="ARBA" id="ARBA00022527"/>
    </source>
</evidence>
<feature type="compositionally biased region" description="Basic and acidic residues" evidence="34">
    <location>
        <begin position="1476"/>
        <end position="1485"/>
    </location>
</feature>
<dbReference type="PRINTS" id="PR00190">
    <property type="entry name" value="ACTIN"/>
</dbReference>
<dbReference type="Pfam" id="PF00069">
    <property type="entry name" value="Pkinase"/>
    <property type="match status" value="1"/>
</dbReference>
<gene>
    <name evidence="38" type="ORF">QBC47DRAFT_421839</name>
</gene>
<dbReference type="GO" id="GO:0004693">
    <property type="term" value="F:cyclin-dependent protein serine/threonine kinase activity"/>
    <property type="evidence" value="ECO:0007669"/>
    <property type="project" value="UniProtKB-EC"/>
</dbReference>
<evidence type="ECO:0000256" key="20">
    <source>
        <dbReference type="ARBA" id="ARBA00022989"/>
    </source>
</evidence>
<dbReference type="EC" id="2.7.11.22" evidence="9"/>
<evidence type="ECO:0000256" key="5">
    <source>
        <dbReference type="ARBA" id="ARBA00006485"/>
    </source>
</evidence>
<evidence type="ECO:0000256" key="4">
    <source>
        <dbReference type="ARBA" id="ARBA00004245"/>
    </source>
</evidence>
<comment type="caution">
    <text evidence="38">The sequence shown here is derived from an EMBL/GenBank/DDBJ whole genome shotgun (WGS) entry which is preliminary data.</text>
</comment>
<comment type="catalytic activity">
    <reaction evidence="32">
        <text>L-seryl-[protein] + ATP = O-phospho-L-seryl-[protein] + ADP + H(+)</text>
        <dbReference type="Rhea" id="RHEA:17989"/>
        <dbReference type="Rhea" id="RHEA-COMP:9863"/>
        <dbReference type="Rhea" id="RHEA-COMP:11604"/>
        <dbReference type="ChEBI" id="CHEBI:15378"/>
        <dbReference type="ChEBI" id="CHEBI:29999"/>
        <dbReference type="ChEBI" id="CHEBI:30616"/>
        <dbReference type="ChEBI" id="CHEBI:83421"/>
        <dbReference type="ChEBI" id="CHEBI:456216"/>
        <dbReference type="EC" id="2.7.11.22"/>
    </reaction>
</comment>
<evidence type="ECO:0000256" key="22">
    <source>
        <dbReference type="ARBA" id="ARBA00023136"/>
    </source>
</evidence>
<evidence type="ECO:0000256" key="34">
    <source>
        <dbReference type="SAM" id="MobiDB-lite"/>
    </source>
</evidence>
<dbReference type="Proteomes" id="UP001239445">
    <property type="component" value="Unassembled WGS sequence"/>
</dbReference>
<evidence type="ECO:0000256" key="11">
    <source>
        <dbReference type="ARBA" id="ARBA00022491"/>
    </source>
</evidence>
<sequence length="1512" mass="165956">MASALRDVTPYLVVLLLVSTLGPLQFGFHLAELNAPADVITCRKKSISTLEKITALVTKPKPDGPNDCIPMDDASFAAVSAIFTIGGLLGALTAGPFTSRRGRWLSMQVTAIFYLVGSIVETLAPSAPLLGFGRFLTGVGAGASTVIVPLYISEVAPPAQRGFFGAFTQISINVGILFTQTLGYFLSHDSAWRWILGSGVIIALTQALGLLLVPESPAWTATVKGDLGHARRILQRIRGTHASIDGEVEAWGKGDGKVASEEEGLLARDDNATSEAALTPLSPQPSASQAEPKHMGFAQVVRDPLYRPAIVAVVGIMFAQQLCGINSIIMYSVSLLQDLLPTSSALLTIIISIINLATTMAASPLPDRLGRKRCILISIIGQGTSSLALALSILFGVKILSAIAVLLFVALFAVGLGPVPFILASELVGPEAVGATQSWALGANYAATFLVAYLFPIVNTALNNALGGAGWVYFLFAGFALIFTGFIARNVPETLGKKDADEVWGRADTGFHAVDDEDLSSTRWPVYLNGGGTYNLFQSCHPSATHDNAMDLLADYLGINIAVEVSGIESSAFDASKLRIRRSWVCAEERIDTLGQVLFPEFSCRYDSPFPLRFIQKCESRHDAGFKNARGYQSSASSLVNRQSLHQGVDAEAGDKDRVIIGQFSACPEILEDDLAAHLDIVTIVDACGALGSTRLVIIPTRSCLRSLVLLDGGTGFLKVGYAAQNFPEFQYPSIVGRPILRTEEKGGSDMVIKDIMCGDEAAAARTMLQISYPMENGIVKKWDDMQHLWDYTFFEKLKVDPRGRKILLTEPPLNPLKNREQMCEVMFDRYQFGGVYVAIQAVLALYAQGLSSGVVVDSGDGVTHIVPVYESVVLNHLTRRLDVAGRDVTRNLIALLLRRGYALNRTADFETVRQIKEKLCYVSYDLELDKRLSEDTTVLVESYTLPDGRVIRVGSERFEAPECLFQPHLVDCDQPGIAEFLFNTIQSADVDVRSSLFKAIVLSGGSSMYPGLPSRLEKELKQLWLTRVLGGNPERLSKFKVRIEDPPRRRHMVFLGGAVLANIMADKESMWITKKEWEEEGPRRHPVDRSIGPIGYQSKVRVTDKYKVIGFISSGTYGRVYKAHGRHGQPGEFAIKKFKPDKEGEQVSYTGISQSAIREMALCSELNHANVIKLIEIILEDKCIFMVFEFAEHDLLQIIHHHTQQPRHPIPPTTIKSIMFQLLNGCQYLHTNWVLHRDLKPANIMVTSAGEVKIGDLGLARLFNKPLHSLYSGDKVVVTIWYRAPELLLGSRHYTPAIDMWAVGCIFAELLSLRPIFKGEEAKMDSKKTVPFQRNQMQKIVDIMGMPTKERWPLLTAMQEYNSLSTLQPPLNAPHHGHHHGHHYQAQRQTGGGSHLEKWYYNTINQHAGGAGPAPGAQSLQSLGPEGYKLLAGLLEYDPEKRLTAATALRHPFFNTGDPVSANCFEGLKTEYPHRRVSQDDNDIKTSSLPGTKRSGLPDDSLRPGKRMKEG</sequence>
<evidence type="ECO:0000256" key="2">
    <source>
        <dbReference type="ARBA" id="ARBA00004123"/>
    </source>
</evidence>
<dbReference type="CDD" id="cd10220">
    <property type="entry name" value="ASKHA_NBD_Arp2"/>
    <property type="match status" value="1"/>
</dbReference>
<dbReference type="GO" id="GO:0005856">
    <property type="term" value="C:cytoskeleton"/>
    <property type="evidence" value="ECO:0007669"/>
    <property type="project" value="UniProtKB-SubCell"/>
</dbReference>
<comment type="similarity">
    <text evidence="5">Belongs to the protein kinase superfamily. CMGC Ser/Thr protein kinase family. CDC2/CDKX subfamily.</text>
</comment>
<dbReference type="GO" id="GO:0016020">
    <property type="term" value="C:membrane"/>
    <property type="evidence" value="ECO:0007669"/>
    <property type="project" value="UniProtKB-SubCell"/>
</dbReference>
<dbReference type="InterPro" id="IPR005828">
    <property type="entry name" value="MFS_sugar_transport-like"/>
</dbReference>
<feature type="domain" description="Major facilitator superfamily (MFS) profile" evidence="37">
    <location>
        <begin position="15"/>
        <end position="495"/>
    </location>
</feature>
<keyword evidence="15" id="KW-0479">Metal-binding</keyword>
<evidence type="ECO:0000256" key="23">
    <source>
        <dbReference type="ARBA" id="ARBA00023159"/>
    </source>
</evidence>
<keyword evidence="19" id="KW-0460">Magnesium</keyword>
<evidence type="ECO:0000256" key="15">
    <source>
        <dbReference type="ARBA" id="ARBA00022723"/>
    </source>
</evidence>
<evidence type="ECO:0000256" key="1">
    <source>
        <dbReference type="ARBA" id="ARBA00001946"/>
    </source>
</evidence>
<dbReference type="EMBL" id="MU839831">
    <property type="protein sequence ID" value="KAK1756678.1"/>
    <property type="molecule type" value="Genomic_DNA"/>
</dbReference>
<proteinExistence type="inferred from homology"/>
<dbReference type="Gene3D" id="3.30.200.20">
    <property type="entry name" value="Phosphorylase Kinase, domain 1"/>
    <property type="match status" value="1"/>
</dbReference>
<evidence type="ECO:0000256" key="10">
    <source>
        <dbReference type="ARBA" id="ARBA00022490"/>
    </source>
</evidence>
<evidence type="ECO:0000256" key="6">
    <source>
        <dbReference type="ARBA" id="ARBA00010121"/>
    </source>
</evidence>
<keyword evidence="26" id="KW-0206">Cytoskeleton</keyword>
<evidence type="ECO:0000313" key="38">
    <source>
        <dbReference type="EMBL" id="KAK1756678.1"/>
    </source>
</evidence>
<dbReference type="GO" id="GO:0008353">
    <property type="term" value="F:RNA polymerase II CTD heptapeptide repeat kinase activity"/>
    <property type="evidence" value="ECO:0007669"/>
    <property type="project" value="UniProtKB-EC"/>
</dbReference>
<evidence type="ECO:0000259" key="37">
    <source>
        <dbReference type="PROSITE" id="PS50850"/>
    </source>
</evidence>
<evidence type="ECO:0000256" key="30">
    <source>
        <dbReference type="ARBA" id="ARBA00041823"/>
    </source>
</evidence>
<evidence type="ECO:0000256" key="21">
    <source>
        <dbReference type="ARBA" id="ARBA00023015"/>
    </source>
</evidence>
<dbReference type="InterPro" id="IPR036259">
    <property type="entry name" value="MFS_trans_sf"/>
</dbReference>
<dbReference type="PROSITE" id="PS00108">
    <property type="entry name" value="PROTEIN_KINASE_ST"/>
    <property type="match status" value="1"/>
</dbReference>
<evidence type="ECO:0000256" key="18">
    <source>
        <dbReference type="ARBA" id="ARBA00022840"/>
    </source>
</evidence>
<dbReference type="PROSITE" id="PS50850">
    <property type="entry name" value="MFS"/>
    <property type="match status" value="1"/>
</dbReference>
<evidence type="ECO:0000313" key="39">
    <source>
        <dbReference type="Proteomes" id="UP001239445"/>
    </source>
</evidence>
<feature type="compositionally biased region" description="Basic residues" evidence="34">
    <location>
        <begin position="1376"/>
        <end position="1386"/>
    </location>
</feature>
<keyword evidence="10" id="KW-0963">Cytoplasm</keyword>
<evidence type="ECO:0000256" key="35">
    <source>
        <dbReference type="SAM" id="Phobius"/>
    </source>
</evidence>
<keyword evidence="25" id="KW-0009">Actin-binding</keyword>
<evidence type="ECO:0000256" key="31">
    <source>
        <dbReference type="ARBA" id="ARBA00047811"/>
    </source>
</evidence>
<dbReference type="SMART" id="SM00220">
    <property type="entry name" value="S_TKc"/>
    <property type="match status" value="1"/>
</dbReference>
<keyword evidence="20 35" id="KW-1133">Transmembrane helix</keyword>
<dbReference type="SUPFAM" id="SSF53067">
    <property type="entry name" value="Actin-like ATPase domain"/>
    <property type="match status" value="2"/>
</dbReference>
<dbReference type="Pfam" id="PF00083">
    <property type="entry name" value="Sugar_tr"/>
    <property type="match status" value="1"/>
</dbReference>
<evidence type="ECO:0000256" key="3">
    <source>
        <dbReference type="ARBA" id="ARBA00004141"/>
    </source>
</evidence>
<dbReference type="GO" id="GO:0005634">
    <property type="term" value="C:nucleus"/>
    <property type="evidence" value="ECO:0007669"/>
    <property type="project" value="UniProtKB-SubCell"/>
</dbReference>
<reference evidence="38" key="1">
    <citation type="submission" date="2023-06" db="EMBL/GenBank/DDBJ databases">
        <title>Genome-scale phylogeny and comparative genomics of the fungal order Sordariales.</title>
        <authorList>
            <consortium name="Lawrence Berkeley National Laboratory"/>
            <person name="Hensen N."/>
            <person name="Bonometti L."/>
            <person name="Westerberg I."/>
            <person name="Brannstrom I.O."/>
            <person name="Guillou S."/>
            <person name="Cros-Aarteil S."/>
            <person name="Calhoun S."/>
            <person name="Haridas S."/>
            <person name="Kuo A."/>
            <person name="Mondo S."/>
            <person name="Pangilinan J."/>
            <person name="Riley R."/>
            <person name="Labutti K."/>
            <person name="Andreopoulos B."/>
            <person name="Lipzen A."/>
            <person name="Chen C."/>
            <person name="Yanf M."/>
            <person name="Daum C."/>
            <person name="Ng V."/>
            <person name="Clum A."/>
            <person name="Steindorff A."/>
            <person name="Ohm R."/>
            <person name="Martin F."/>
            <person name="Silar P."/>
            <person name="Natvig D."/>
            <person name="Lalanne C."/>
            <person name="Gautier V."/>
            <person name="Ament-Velasquez S.L."/>
            <person name="Kruys A."/>
            <person name="Hutchinson M.I."/>
            <person name="Powell A.J."/>
            <person name="Barry K."/>
            <person name="Miller A.N."/>
            <person name="Grigoriev I.V."/>
            <person name="Debuchy R."/>
            <person name="Gladieux P."/>
            <person name="Thoren M.H."/>
            <person name="Johannesson H."/>
        </authorList>
    </citation>
    <scope>NUCLEOTIDE SEQUENCE</scope>
    <source>
        <strain evidence="38">PSN4</strain>
    </source>
</reference>
<dbReference type="SMART" id="SM00268">
    <property type="entry name" value="ACTIN"/>
    <property type="match status" value="1"/>
</dbReference>
<organism evidence="38 39">
    <name type="scientific">Echria macrotheca</name>
    <dbReference type="NCBI Taxonomy" id="438768"/>
    <lineage>
        <taxon>Eukaryota</taxon>
        <taxon>Fungi</taxon>
        <taxon>Dikarya</taxon>
        <taxon>Ascomycota</taxon>
        <taxon>Pezizomycotina</taxon>
        <taxon>Sordariomycetes</taxon>
        <taxon>Sordariomycetidae</taxon>
        <taxon>Sordariales</taxon>
        <taxon>Schizotheciaceae</taxon>
        <taxon>Echria</taxon>
    </lineage>
</organism>
<keyword evidence="18" id="KW-0067">ATP-binding</keyword>
<evidence type="ECO:0000256" key="32">
    <source>
        <dbReference type="ARBA" id="ARBA00048367"/>
    </source>
</evidence>
<dbReference type="Gene3D" id="1.20.1250.20">
    <property type="entry name" value="MFS general substrate transporter like domains"/>
    <property type="match status" value="1"/>
</dbReference>
<evidence type="ECO:0000256" key="25">
    <source>
        <dbReference type="ARBA" id="ARBA00023203"/>
    </source>
</evidence>
<comment type="catalytic activity">
    <reaction evidence="31">
        <text>L-threonyl-[protein] + ATP = O-phospho-L-threonyl-[protein] + ADP + H(+)</text>
        <dbReference type="Rhea" id="RHEA:46608"/>
        <dbReference type="Rhea" id="RHEA-COMP:11060"/>
        <dbReference type="Rhea" id="RHEA-COMP:11605"/>
        <dbReference type="ChEBI" id="CHEBI:15378"/>
        <dbReference type="ChEBI" id="CHEBI:30013"/>
        <dbReference type="ChEBI" id="CHEBI:30616"/>
        <dbReference type="ChEBI" id="CHEBI:61977"/>
        <dbReference type="ChEBI" id="CHEBI:456216"/>
        <dbReference type="EC" id="2.7.11.22"/>
    </reaction>
</comment>
<dbReference type="InterPro" id="IPR005829">
    <property type="entry name" value="Sugar_transporter_CS"/>
</dbReference>
<evidence type="ECO:0000256" key="26">
    <source>
        <dbReference type="ARBA" id="ARBA00023212"/>
    </source>
</evidence>
<evidence type="ECO:0000256" key="19">
    <source>
        <dbReference type="ARBA" id="ARBA00022842"/>
    </source>
</evidence>
<dbReference type="PROSITE" id="PS00217">
    <property type="entry name" value="SUGAR_TRANSPORT_2"/>
    <property type="match status" value="1"/>
</dbReference>
<evidence type="ECO:0000256" key="7">
    <source>
        <dbReference type="ARBA" id="ARBA00011612"/>
    </source>
</evidence>
<dbReference type="Pfam" id="PF00022">
    <property type="entry name" value="Actin"/>
    <property type="match status" value="1"/>
</dbReference>
<feature type="transmembrane region" description="Helical" evidence="35">
    <location>
        <begin position="374"/>
        <end position="397"/>
    </location>
</feature>
<comment type="subunit">
    <text evidence="7">Component of the SRB8-11 complex, a regulatory module of the Mediator complex.</text>
</comment>
<comment type="catalytic activity">
    <reaction evidence="33">
        <text>[DNA-directed RNA polymerase] + ATP = phospho-[DNA-directed RNA polymerase] + ADP + H(+)</text>
        <dbReference type="Rhea" id="RHEA:10216"/>
        <dbReference type="Rhea" id="RHEA-COMP:11321"/>
        <dbReference type="Rhea" id="RHEA-COMP:11322"/>
        <dbReference type="ChEBI" id="CHEBI:15378"/>
        <dbReference type="ChEBI" id="CHEBI:30616"/>
        <dbReference type="ChEBI" id="CHEBI:43176"/>
        <dbReference type="ChEBI" id="CHEBI:68546"/>
        <dbReference type="ChEBI" id="CHEBI:456216"/>
        <dbReference type="EC" id="2.7.11.23"/>
    </reaction>
</comment>
<evidence type="ECO:0000259" key="36">
    <source>
        <dbReference type="PROSITE" id="PS50011"/>
    </source>
</evidence>
<keyword evidence="21" id="KW-0805">Transcription regulation</keyword>
<comment type="similarity">
    <text evidence="6">Belongs to the actin family. ARP2 subfamily.</text>
</comment>
<dbReference type="InterPro" id="IPR004000">
    <property type="entry name" value="Actin"/>
</dbReference>
<dbReference type="PROSITE" id="PS01132">
    <property type="entry name" value="ACTINS_ACT_LIKE"/>
    <property type="match status" value="1"/>
</dbReference>
<keyword evidence="12" id="KW-0723">Serine/threonine-protein kinase</keyword>
<feature type="transmembrane region" description="Helical" evidence="35">
    <location>
        <begin position="74"/>
        <end position="92"/>
    </location>
</feature>
<keyword evidence="17" id="KW-0418">Kinase</keyword>
<feature type="transmembrane region" description="Helical" evidence="35">
    <location>
        <begin position="470"/>
        <end position="488"/>
    </location>
</feature>
<dbReference type="GO" id="GO:0005524">
    <property type="term" value="F:ATP binding"/>
    <property type="evidence" value="ECO:0007669"/>
    <property type="project" value="UniProtKB-KW"/>
</dbReference>
<feature type="domain" description="Protein kinase" evidence="36">
    <location>
        <begin position="1107"/>
        <end position="1455"/>
    </location>
</feature>
<evidence type="ECO:0000256" key="9">
    <source>
        <dbReference type="ARBA" id="ARBA00012425"/>
    </source>
</evidence>
<feature type="transmembrane region" description="Helical" evidence="35">
    <location>
        <begin position="164"/>
        <end position="186"/>
    </location>
</feature>
<feature type="transmembrane region" description="Helical" evidence="35">
    <location>
        <begin position="192"/>
        <end position="213"/>
    </location>
</feature>
<evidence type="ECO:0000256" key="8">
    <source>
        <dbReference type="ARBA" id="ARBA00012409"/>
    </source>
</evidence>
<feature type="region of interest" description="Disordered" evidence="34">
    <location>
        <begin position="1370"/>
        <end position="1390"/>
    </location>
</feature>
<comment type="cofactor">
    <cofactor evidence="1">
        <name>Mg(2+)</name>
        <dbReference type="ChEBI" id="CHEBI:18420"/>
    </cofactor>
</comment>
<dbReference type="PANTHER" id="PTHR11937">
    <property type="entry name" value="ACTIN"/>
    <property type="match status" value="1"/>
</dbReference>
<keyword evidence="16" id="KW-0547">Nucleotide-binding</keyword>
<dbReference type="PROSITE" id="PS50011">
    <property type="entry name" value="PROTEIN_KINASE_DOM"/>
    <property type="match status" value="1"/>
</dbReference>
<dbReference type="InterPro" id="IPR043129">
    <property type="entry name" value="ATPase_NBD"/>
</dbReference>
<keyword evidence="24" id="KW-0804">Transcription</keyword>
<feature type="region of interest" description="Disordered" evidence="34">
    <location>
        <begin position="1476"/>
        <end position="1512"/>
    </location>
</feature>
<dbReference type="GO" id="GO:0003779">
    <property type="term" value="F:actin binding"/>
    <property type="evidence" value="ECO:0007669"/>
    <property type="project" value="UniProtKB-KW"/>
</dbReference>
<evidence type="ECO:0000256" key="27">
    <source>
        <dbReference type="ARBA" id="ARBA00023242"/>
    </source>
</evidence>
<feature type="compositionally biased region" description="Basic and acidic residues" evidence="34">
    <location>
        <begin position="1497"/>
        <end position="1512"/>
    </location>
</feature>
<feature type="transmembrane region" description="Helical" evidence="35">
    <location>
        <begin position="12"/>
        <end position="31"/>
    </location>
</feature>
<dbReference type="FunFam" id="1.10.510.10:FF:000408">
    <property type="entry name" value="Serine/threonine-protein kinase SSN3"/>
    <property type="match status" value="1"/>
</dbReference>
<keyword evidence="22 35" id="KW-0472">Membrane</keyword>
<keyword evidence="39" id="KW-1185">Reference proteome</keyword>
<evidence type="ECO:0000256" key="13">
    <source>
        <dbReference type="ARBA" id="ARBA00022679"/>
    </source>
</evidence>
<name>A0AAJ0BGF0_9PEZI</name>
<dbReference type="Gene3D" id="3.30.420.40">
    <property type="match status" value="2"/>
</dbReference>
<dbReference type="InterPro" id="IPR020846">
    <property type="entry name" value="MFS_dom"/>
</dbReference>
<evidence type="ECO:0000256" key="24">
    <source>
        <dbReference type="ARBA" id="ARBA00023163"/>
    </source>
</evidence>
<dbReference type="InterPro" id="IPR008271">
    <property type="entry name" value="Ser/Thr_kinase_AS"/>
</dbReference>
<accession>A0AAJ0BGF0</accession>
<dbReference type="Gene3D" id="3.90.640.10">
    <property type="entry name" value="Actin, Chain A, domain 4"/>
    <property type="match status" value="1"/>
</dbReference>
<evidence type="ECO:0000256" key="28">
    <source>
        <dbReference type="ARBA" id="ARBA00039418"/>
    </source>
</evidence>
<dbReference type="FunFam" id="3.30.420.40:FF:000050">
    <property type="entry name" value="Actin, alpha skeletal muscle"/>
    <property type="match status" value="1"/>
</dbReference>
<keyword evidence="23" id="KW-0010">Activator</keyword>
<dbReference type="CDD" id="cd07842">
    <property type="entry name" value="STKc_CDK8_like"/>
    <property type="match status" value="1"/>
</dbReference>
<keyword evidence="11" id="KW-0678">Repressor</keyword>
<protein>
    <recommendedName>
        <fullName evidence="28">Serine/threonine-protein kinase SSN3</fullName>
        <ecNumber evidence="9">2.7.11.22</ecNumber>
        <ecNumber evidence="8">2.7.11.23</ecNumber>
    </recommendedName>
    <alternativeName>
        <fullName evidence="30">Cyclin-dependent kinase 8</fullName>
    </alternativeName>
    <alternativeName>
        <fullName evidence="29">Serine/threonine-protein kinase ssn3</fullName>
    </alternativeName>
</protein>
<feature type="transmembrane region" description="Helical" evidence="35">
    <location>
        <begin position="403"/>
        <end position="427"/>
    </location>
</feature>
<evidence type="ECO:0000256" key="29">
    <source>
        <dbReference type="ARBA" id="ARBA00040708"/>
    </source>
</evidence>
<evidence type="ECO:0000256" key="14">
    <source>
        <dbReference type="ARBA" id="ARBA00022692"/>
    </source>
</evidence>
<dbReference type="InterPro" id="IPR020902">
    <property type="entry name" value="Actin/actin-like_CS"/>
</dbReference>
<dbReference type="GO" id="GO:0046872">
    <property type="term" value="F:metal ion binding"/>
    <property type="evidence" value="ECO:0007669"/>
    <property type="project" value="UniProtKB-KW"/>
</dbReference>